<evidence type="ECO:0000259" key="3">
    <source>
        <dbReference type="Pfam" id="PF08245"/>
    </source>
</evidence>
<dbReference type="Pfam" id="PF08245">
    <property type="entry name" value="Mur_ligase_M"/>
    <property type="match status" value="1"/>
</dbReference>
<comment type="caution">
    <text evidence="1">Lacks conserved residue(s) required for the propagation of feature annotation.</text>
</comment>
<gene>
    <name evidence="1" type="primary">murT</name>
    <name evidence="5" type="ORF">SAMN04489714_1779</name>
</gene>
<keyword evidence="1" id="KW-0133">Cell shape</keyword>
<dbReference type="InterPro" id="IPR043703">
    <property type="entry name" value="Lipid_II_synth_MurT"/>
</dbReference>
<organism evidence="5 6">
    <name type="scientific">Schaalia radingae</name>
    <dbReference type="NCBI Taxonomy" id="131110"/>
    <lineage>
        <taxon>Bacteria</taxon>
        <taxon>Bacillati</taxon>
        <taxon>Actinomycetota</taxon>
        <taxon>Actinomycetes</taxon>
        <taxon>Actinomycetales</taxon>
        <taxon>Actinomycetaceae</taxon>
        <taxon>Schaalia</taxon>
    </lineage>
</organism>
<comment type="subunit">
    <text evidence="1">Forms a heterodimer with GatD.</text>
</comment>
<feature type="active site" evidence="1">
    <location>
        <position position="333"/>
    </location>
</feature>
<comment type="catalytic activity">
    <reaction evidence="1">
        <text>beta-D-GlcNAc-(1-&gt;4)-Mur2Ac(oyl-L-Ala-gamma-D-Glu-L-Lys-D-Ala-D-Ala)-di-trans,octa-cis-undecaprenyl diphosphate + L-glutamine + ATP + H2O = beta-D-GlcNAc-(1-&gt;4)-Mur2Ac(oyl-L-Ala-D-isoglutaminyl-L-Lys-D-Ala-D-Ala)-di-trans,octa-cis-undecaprenyl diphosphate + L-glutamate + ADP + phosphate + H(+)</text>
        <dbReference type="Rhea" id="RHEA:57928"/>
        <dbReference type="ChEBI" id="CHEBI:15377"/>
        <dbReference type="ChEBI" id="CHEBI:15378"/>
        <dbReference type="ChEBI" id="CHEBI:29985"/>
        <dbReference type="ChEBI" id="CHEBI:30616"/>
        <dbReference type="ChEBI" id="CHEBI:43474"/>
        <dbReference type="ChEBI" id="CHEBI:58359"/>
        <dbReference type="ChEBI" id="CHEBI:60033"/>
        <dbReference type="ChEBI" id="CHEBI:62233"/>
        <dbReference type="ChEBI" id="CHEBI:456216"/>
        <dbReference type="EC" id="6.3.5.13"/>
    </reaction>
</comment>
<dbReference type="Proteomes" id="UP000198976">
    <property type="component" value="Chromosome I"/>
</dbReference>
<reference evidence="5 6" key="1">
    <citation type="submission" date="2016-10" db="EMBL/GenBank/DDBJ databases">
        <authorList>
            <person name="Varghese N."/>
            <person name="Submissions S."/>
        </authorList>
    </citation>
    <scope>NUCLEOTIDE SEQUENCE [LARGE SCALE GENOMIC DNA]</scope>
    <source>
        <strain evidence="5 6">DSM 9169</strain>
    </source>
</reference>
<dbReference type="HAMAP" id="MF_02214">
    <property type="entry name" value="Lipid_II_synth_MurT"/>
    <property type="match status" value="1"/>
</dbReference>
<dbReference type="Pfam" id="PF08353">
    <property type="entry name" value="MurT_C"/>
    <property type="match status" value="1"/>
</dbReference>
<comment type="pathway">
    <text evidence="1">Cell wall biogenesis; peptidoglycan biosynthesis.</text>
</comment>
<dbReference type="EMBL" id="LT629792">
    <property type="protein sequence ID" value="SDU03794.1"/>
    <property type="molecule type" value="Genomic_DNA"/>
</dbReference>
<evidence type="ECO:0000313" key="6">
    <source>
        <dbReference type="Proteomes" id="UP000198976"/>
    </source>
</evidence>
<keyword evidence="1" id="KW-0573">Peptidoglycan synthesis</keyword>
<keyword evidence="6" id="KW-1185">Reference proteome</keyword>
<comment type="catalytic activity">
    <reaction evidence="1">
        <text>beta-D-GlcNAc-(1-&gt;4)-Mur2Ac(oyl-L-Ala-gamma-D-Glu-L-Lys-D-Ala-D-Ala)-di-trans,octa-cis-undecaprenyl diphosphate + ATP = beta-D-GlcNAc-(1-&gt;4)-Mur2Ac(oyl-L-Ala-gamma-D-O-P-Glu-L-Lys-D-Ala-D-Ala)-di-trans,octa-cis-undecaprenyl diphosphate + ADP</text>
        <dbReference type="Rhea" id="RHEA:59488"/>
        <dbReference type="ChEBI" id="CHEBI:30616"/>
        <dbReference type="ChEBI" id="CHEBI:60033"/>
        <dbReference type="ChEBI" id="CHEBI:143132"/>
        <dbReference type="ChEBI" id="CHEBI:456216"/>
    </reaction>
</comment>
<feature type="compositionally biased region" description="Basic and acidic residues" evidence="2">
    <location>
        <begin position="407"/>
        <end position="418"/>
    </location>
</feature>
<dbReference type="PANTHER" id="PTHR23135:SF7">
    <property type="entry name" value="LIPID II ISOGLUTAMINYL SYNTHASE (GLUTAMINE-HYDROLYZING) SUBUNIT MURT"/>
    <property type="match status" value="1"/>
</dbReference>
<evidence type="ECO:0000313" key="5">
    <source>
        <dbReference type="EMBL" id="SDU03794.1"/>
    </source>
</evidence>
<feature type="region of interest" description="Disordered" evidence="2">
    <location>
        <begin position="407"/>
        <end position="433"/>
    </location>
</feature>
<evidence type="ECO:0000259" key="4">
    <source>
        <dbReference type="Pfam" id="PF08353"/>
    </source>
</evidence>
<dbReference type="EC" id="6.3.5.13" evidence="1"/>
<dbReference type="InterPro" id="IPR013221">
    <property type="entry name" value="Mur_ligase_cen"/>
</dbReference>
<keyword evidence="1" id="KW-0479">Metal-binding</keyword>
<comment type="catalytic activity">
    <reaction evidence="1">
        <text>beta-D-GlcNAc-(1-&gt;4)-Mur2Ac(oyl-L-Ala-gamma-D-O-P-Glu-L-Lys-D-Ala-D-Ala)-di-trans,octa-cis-undecaprenyl diphosphate + NH4(+) = beta-D-GlcNAc-(1-&gt;4)-Mur2Ac(oyl-L-Ala-D-isoglutaminyl-L-Lys-D-Ala-D-Ala)-di-trans,octa-cis-undecaprenyl diphosphate + phosphate + H(+)</text>
        <dbReference type="Rhea" id="RHEA:57932"/>
        <dbReference type="ChEBI" id="CHEBI:15378"/>
        <dbReference type="ChEBI" id="CHEBI:28938"/>
        <dbReference type="ChEBI" id="CHEBI:43474"/>
        <dbReference type="ChEBI" id="CHEBI:62233"/>
        <dbReference type="ChEBI" id="CHEBI:143132"/>
    </reaction>
</comment>
<feature type="domain" description="Lipid II isoglutaminyl synthase (glutamine-hydrolyzing) subunit MurT C-terminal" evidence="4">
    <location>
        <begin position="299"/>
        <end position="401"/>
    </location>
</feature>
<evidence type="ECO:0000256" key="1">
    <source>
        <dbReference type="HAMAP-Rule" id="MF_02214"/>
    </source>
</evidence>
<name>A0ABY0VAP0_9ACTO</name>
<evidence type="ECO:0000256" key="2">
    <source>
        <dbReference type="SAM" id="MobiDB-lite"/>
    </source>
</evidence>
<keyword evidence="1" id="KW-0547">Nucleotide-binding</keyword>
<dbReference type="PANTHER" id="PTHR23135">
    <property type="entry name" value="MUR LIGASE FAMILY MEMBER"/>
    <property type="match status" value="1"/>
</dbReference>
<dbReference type="InterPro" id="IPR013564">
    <property type="entry name" value="MurT_C"/>
</dbReference>
<keyword evidence="1" id="KW-0067">ATP-binding</keyword>
<dbReference type="Gene3D" id="3.40.1190.10">
    <property type="entry name" value="Mur-like, catalytic domain"/>
    <property type="match status" value="1"/>
</dbReference>
<comment type="function">
    <text evidence="1">The lipid II isoglutaminyl synthase complex catalyzes the formation of alpha-D-isoglutamine in the cell wall lipid II stem peptide. The MurT subunit catalyzes the ATP-dependent amidation of D-glutamate residue of lipid II, converting it to an isoglutamine residue.</text>
</comment>
<dbReference type="SUPFAM" id="SSF53623">
    <property type="entry name" value="MurD-like peptide ligases, catalytic domain"/>
    <property type="match status" value="1"/>
</dbReference>
<comment type="similarity">
    <text evidence="1">Belongs to the MurCDEF family. MurT subfamily.</text>
</comment>
<keyword evidence="1" id="KW-0961">Cell wall biogenesis/degradation</keyword>
<keyword evidence="1" id="KW-0436">Ligase</keyword>
<feature type="domain" description="Mur ligase central" evidence="3">
    <location>
        <begin position="49"/>
        <end position="164"/>
    </location>
</feature>
<protein>
    <recommendedName>
        <fullName evidence="1">Lipid II isoglutaminyl synthase (glutamine-hydrolyzing) subunit MurT</fullName>
        <ecNumber evidence="1">6.3.5.13</ecNumber>
    </recommendedName>
</protein>
<dbReference type="InterPro" id="IPR036565">
    <property type="entry name" value="Mur-like_cat_sf"/>
</dbReference>
<proteinExistence type="inferred from homology"/>
<sequence length="433" mass="46329">MATGIGSLARTASRALGRGSGGMIGGRVALALAPNVLSEVSRGCRCVTVTGTNGKSTTTRMIRAALSTRGQVASNVNGDNMPPGIVSAFMMAPRAQFAALEVDEMHLPIVAGQVNPAVMVLLNLSRDQLDRVGEIGTVERRLRQAVNAHPDATIVANCDDPLIASAAWDAKSVIWVAAGTTWGADSAGFPRGGRLVRQGDDWHVVGADHPYRRPEPDWWLEKVEASGQATLRSREGHATDVKLNLPGAANLGNAAHAIVAAHQVGVDIDGASRAIGEVREVAGRYSTHEVNGRRVRMMLAKNPAGWQEAMTMVDATANGLVIAVNGQIPDGEDLSWLWDVDFSVLQQYPCAERVVASGERAADLAVRLEYAGIHCECVPDTIEALTRCAEGRIEFLANYTSFRDTKREIDRREKERHAGTQSTQTTAEGGRDE</sequence>
<accession>A0ABY0VAP0</accession>